<name>A0A377V9T3_KLEPN</name>
<dbReference type="Gene3D" id="1.10.10.10">
    <property type="entry name" value="Winged helix-like DNA-binding domain superfamily/Winged helix DNA-binding domain"/>
    <property type="match status" value="1"/>
</dbReference>
<evidence type="ECO:0000313" key="3">
    <source>
        <dbReference type="Proteomes" id="UP000255518"/>
    </source>
</evidence>
<reference evidence="2 3" key="1">
    <citation type="submission" date="2018-06" db="EMBL/GenBank/DDBJ databases">
        <authorList>
            <consortium name="Pathogen Informatics"/>
            <person name="Doyle S."/>
        </authorList>
    </citation>
    <scope>NUCLEOTIDE SEQUENCE [LARGE SCALE GENOMIC DNA]</scope>
    <source>
        <strain evidence="2 3">NCTC13443</strain>
    </source>
</reference>
<dbReference type="AlphaFoldDB" id="A0A377V9T3"/>
<protein>
    <submittedName>
        <fullName evidence="2">DNA binding domain, excisionase family</fullName>
    </submittedName>
</protein>
<proteinExistence type="predicted"/>
<dbReference type="EMBL" id="UGKT01000001">
    <property type="protein sequence ID" value="STT07034.1"/>
    <property type="molecule type" value="Genomic_DNA"/>
</dbReference>
<dbReference type="InterPro" id="IPR010093">
    <property type="entry name" value="SinI_DNA-bd"/>
</dbReference>
<sequence length="127" mass="14484">MTSLVCSDDFGMIFPAEEVKMHFNKIDDKIKTILDDFRISKKSLTDMSTEQWVTAEHVAEHLGIAKDTVYRWREHKGLPAHRVGRLWKFQLSEVDEWVRAGGAGEDSGEQGGTEHDLYGFVRICSGR</sequence>
<evidence type="ECO:0000313" key="2">
    <source>
        <dbReference type="EMBL" id="STT07034.1"/>
    </source>
</evidence>
<accession>A0A377V9T3</accession>
<evidence type="ECO:0000259" key="1">
    <source>
        <dbReference type="Pfam" id="PF12728"/>
    </source>
</evidence>
<dbReference type="Pfam" id="PF12728">
    <property type="entry name" value="HTH_17"/>
    <property type="match status" value="1"/>
</dbReference>
<organism evidence="2 3">
    <name type="scientific">Klebsiella pneumoniae</name>
    <dbReference type="NCBI Taxonomy" id="573"/>
    <lineage>
        <taxon>Bacteria</taxon>
        <taxon>Pseudomonadati</taxon>
        <taxon>Pseudomonadota</taxon>
        <taxon>Gammaproteobacteria</taxon>
        <taxon>Enterobacterales</taxon>
        <taxon>Enterobacteriaceae</taxon>
        <taxon>Klebsiella/Raoultella group</taxon>
        <taxon>Klebsiella</taxon>
        <taxon>Klebsiella pneumoniae complex</taxon>
    </lineage>
</organism>
<dbReference type="Proteomes" id="UP000255518">
    <property type="component" value="Unassembled WGS sequence"/>
</dbReference>
<dbReference type="InterPro" id="IPR041657">
    <property type="entry name" value="HTH_17"/>
</dbReference>
<dbReference type="InterPro" id="IPR036388">
    <property type="entry name" value="WH-like_DNA-bd_sf"/>
</dbReference>
<feature type="domain" description="Helix-turn-helix" evidence="1">
    <location>
        <begin position="52"/>
        <end position="100"/>
    </location>
</feature>
<gene>
    <name evidence="2" type="ORF">NCTC13443_07003</name>
</gene>
<dbReference type="NCBIfam" id="TIGR01764">
    <property type="entry name" value="excise"/>
    <property type="match status" value="1"/>
</dbReference>
<dbReference type="InterPro" id="IPR009061">
    <property type="entry name" value="DNA-bd_dom_put_sf"/>
</dbReference>
<dbReference type="GO" id="GO:0003677">
    <property type="term" value="F:DNA binding"/>
    <property type="evidence" value="ECO:0007669"/>
    <property type="project" value="InterPro"/>
</dbReference>
<dbReference type="SUPFAM" id="SSF46955">
    <property type="entry name" value="Putative DNA-binding domain"/>
    <property type="match status" value="1"/>
</dbReference>